<dbReference type="EMBL" id="JADGJQ010000074">
    <property type="protein sequence ID" value="KAJ3172859.1"/>
    <property type="molecule type" value="Genomic_DNA"/>
</dbReference>
<name>A0AAD5TDN3_9FUNG</name>
<comment type="caution">
    <text evidence="1">The sequence shown here is derived from an EMBL/GenBank/DDBJ whole genome shotgun (WGS) entry which is preliminary data.</text>
</comment>
<sequence length="872" mass="97555">MRRNCGEDSSKWLRDPRGIDRDKEYCSRCYNYCRRNKVFPLRRTRKKGVMKGPCSNCGEDSSKWSCDPRGGDMDKEYCSSCTAYCRRNNVFPTQVAPEDDELMLQELRVHTQVAPEDDELMLQELRVHTQVAPEDDELMLQELRVPLRVHNDVETVNPVVPGAWVGPAPKISTPHTESGKFRTRLNPFANNVAFGAGANLDERVRQLEVTAQELAVAPGTKSETKIVESHWEVFCEMRGKEPWSPIPSGRELRCFVQALADARRADGETLYNYTTLKKRLVLLRGCIQKRNRNAWAARDAETCHDMEHATDAYLQGLLTTHVGLNRRVPCLPIGMEENRLLVKTALTFTPNMYITVRMLSLRGALLQALLHTSGVRPSSAGVATGYGYRQDPNFPSVADMMTCADEEDDKDVEGNTKAPIGGLRCGNVMLRLMELPASDNEEAKVASPGKDVSCPRVRVRVHYTYQKLTGSLFFIVLQGRFDLGRVYIGGDVDFTFFKDHSILDESYFGKFGLGWELEQATSVGALFFVFFAARGLFVLPWDEALATGRFHLKADAMNLPVFPTFKTNDVVGIAPASSHSLGMSFRRLVSRTRLNPMGITLKSNRKGFARITRLRESYEATQRLLCHAQGSNATATYLGSNNTDVNTANMWTSVGPIFTTADHNSAMVFDEPAPRPGREHMAAIYAEDEVLLAEDISKADRQKRYAQLRDRETKRMALEHEIAQTRARLESAARPVQAEELNTETLDTFVENVMSGLAGHVVSLTCHCGHVSKDRKAAQAHNRTVHKVFQRGTAEASVETAKCPTCGKVFGRNLARHLKTHEAKNEPKKTRARTHICACGFGCFTAGDLARHEKSCTGQMTAKQRKSMQEAE</sequence>
<proteinExistence type="predicted"/>
<gene>
    <name evidence="1" type="ORF">HDU87_007786</name>
</gene>
<organism evidence="1 2">
    <name type="scientific">Geranomyces variabilis</name>
    <dbReference type="NCBI Taxonomy" id="109894"/>
    <lineage>
        <taxon>Eukaryota</taxon>
        <taxon>Fungi</taxon>
        <taxon>Fungi incertae sedis</taxon>
        <taxon>Chytridiomycota</taxon>
        <taxon>Chytridiomycota incertae sedis</taxon>
        <taxon>Chytridiomycetes</taxon>
        <taxon>Spizellomycetales</taxon>
        <taxon>Powellomycetaceae</taxon>
        <taxon>Geranomyces</taxon>
    </lineage>
</organism>
<evidence type="ECO:0000313" key="2">
    <source>
        <dbReference type="Proteomes" id="UP001212152"/>
    </source>
</evidence>
<evidence type="ECO:0000313" key="1">
    <source>
        <dbReference type="EMBL" id="KAJ3172859.1"/>
    </source>
</evidence>
<reference evidence="1" key="1">
    <citation type="submission" date="2020-05" db="EMBL/GenBank/DDBJ databases">
        <title>Phylogenomic resolution of chytrid fungi.</title>
        <authorList>
            <person name="Stajich J.E."/>
            <person name="Amses K."/>
            <person name="Simmons R."/>
            <person name="Seto K."/>
            <person name="Myers J."/>
            <person name="Bonds A."/>
            <person name="Quandt C.A."/>
            <person name="Barry K."/>
            <person name="Liu P."/>
            <person name="Grigoriev I."/>
            <person name="Longcore J.E."/>
            <person name="James T.Y."/>
        </authorList>
    </citation>
    <scope>NUCLEOTIDE SEQUENCE</scope>
    <source>
        <strain evidence="1">JEL0379</strain>
    </source>
</reference>
<protein>
    <submittedName>
        <fullName evidence="1">Uncharacterized protein</fullName>
    </submittedName>
</protein>
<keyword evidence="2" id="KW-1185">Reference proteome</keyword>
<dbReference type="Proteomes" id="UP001212152">
    <property type="component" value="Unassembled WGS sequence"/>
</dbReference>
<dbReference type="AlphaFoldDB" id="A0AAD5TDN3"/>
<accession>A0AAD5TDN3</accession>